<dbReference type="PANTHER" id="PTHR24559">
    <property type="entry name" value="TRANSPOSON TY3-I GAG-POL POLYPROTEIN"/>
    <property type="match status" value="1"/>
</dbReference>
<dbReference type="AlphaFoldDB" id="A0AAD4VDU8"/>
<proteinExistence type="predicted"/>
<reference evidence="1 2" key="1">
    <citation type="journal article" date="2022" name="G3 (Bethesda)">
        <title>Whole-genome sequence and methylome profiling of the almond [Prunus dulcis (Mill.) D.A. Webb] cultivar 'Nonpareil'.</title>
        <authorList>
            <person name="D'Amico-Willman K.M."/>
            <person name="Ouma W.Z."/>
            <person name="Meulia T."/>
            <person name="Sideli G.M."/>
            <person name="Gradziel T.M."/>
            <person name="Fresnedo-Ramirez J."/>
        </authorList>
    </citation>
    <scope>NUCLEOTIDE SEQUENCE [LARGE SCALE GENOMIC DNA]</scope>
    <source>
        <strain evidence="1">Clone GOH B32 T37-40</strain>
    </source>
</reference>
<evidence type="ECO:0000313" key="1">
    <source>
        <dbReference type="EMBL" id="KAI5322693.1"/>
    </source>
</evidence>
<dbReference type="PANTHER" id="PTHR24559:SF444">
    <property type="entry name" value="REVERSE TRANSCRIPTASE DOMAIN-CONTAINING PROTEIN"/>
    <property type="match status" value="1"/>
</dbReference>
<name>A0AAD4VDU8_PRUDU</name>
<dbReference type="SUPFAM" id="SSF56672">
    <property type="entry name" value="DNA/RNA polymerases"/>
    <property type="match status" value="1"/>
</dbReference>
<comment type="caution">
    <text evidence="1">The sequence shown here is derived from an EMBL/GenBank/DDBJ whole genome shotgun (WGS) entry which is preliminary data.</text>
</comment>
<dbReference type="Proteomes" id="UP001054821">
    <property type="component" value="Chromosome 6"/>
</dbReference>
<dbReference type="InterPro" id="IPR053134">
    <property type="entry name" value="RNA-dir_DNA_polymerase"/>
</dbReference>
<keyword evidence="2" id="KW-1185">Reference proteome</keyword>
<dbReference type="EMBL" id="JAJFAZ020000006">
    <property type="protein sequence ID" value="KAI5322693.1"/>
    <property type="molecule type" value="Genomic_DNA"/>
</dbReference>
<dbReference type="InterPro" id="IPR043502">
    <property type="entry name" value="DNA/RNA_pol_sf"/>
</dbReference>
<accession>A0AAD4VDU8</accession>
<sequence>MLRLENNLYTNLIAFMRQNAEVFVWAYSDMLGISPEVISYRLSIEPVIRLVRQKQCAYDPERYEAMKNEVKKLYGIGFIREVDYPSWWPNVVLVRKPKADWCMCVGYTNLNHACPRYNFLLPQINQLVDAMAGQELLNFVDAYFSYN</sequence>
<evidence type="ECO:0008006" key="3">
    <source>
        <dbReference type="Google" id="ProtNLM"/>
    </source>
</evidence>
<protein>
    <recommendedName>
        <fullName evidence="3">Transposable element protein</fullName>
    </recommendedName>
</protein>
<organism evidence="1 2">
    <name type="scientific">Prunus dulcis</name>
    <name type="common">Almond</name>
    <name type="synonym">Amygdalus dulcis</name>
    <dbReference type="NCBI Taxonomy" id="3755"/>
    <lineage>
        <taxon>Eukaryota</taxon>
        <taxon>Viridiplantae</taxon>
        <taxon>Streptophyta</taxon>
        <taxon>Embryophyta</taxon>
        <taxon>Tracheophyta</taxon>
        <taxon>Spermatophyta</taxon>
        <taxon>Magnoliopsida</taxon>
        <taxon>eudicotyledons</taxon>
        <taxon>Gunneridae</taxon>
        <taxon>Pentapetalae</taxon>
        <taxon>rosids</taxon>
        <taxon>fabids</taxon>
        <taxon>Rosales</taxon>
        <taxon>Rosaceae</taxon>
        <taxon>Amygdaloideae</taxon>
        <taxon>Amygdaleae</taxon>
        <taxon>Prunus</taxon>
    </lineage>
</organism>
<evidence type="ECO:0000313" key="2">
    <source>
        <dbReference type="Proteomes" id="UP001054821"/>
    </source>
</evidence>
<gene>
    <name evidence="1" type="ORF">L3X38_031765</name>
</gene>
<dbReference type="Gene3D" id="3.10.10.10">
    <property type="entry name" value="HIV Type 1 Reverse Transcriptase, subunit A, domain 1"/>
    <property type="match status" value="1"/>
</dbReference>